<evidence type="ECO:0000256" key="5">
    <source>
        <dbReference type="ARBA" id="ARBA00022747"/>
    </source>
</evidence>
<evidence type="ECO:0000256" key="7">
    <source>
        <dbReference type="PROSITE-ProRule" id="PRU01016"/>
    </source>
</evidence>
<dbReference type="PRINTS" id="PR00105">
    <property type="entry name" value="C5METTRFRASE"/>
</dbReference>
<sequence length="386" mass="42437">MPEFLEFFAGGGMARAGLGTGWSCLFANDFDETKASSYRRNWGGDDLLVEDINLISASQLPERRADLAWASFPCQDLSLAGNYEGIGRPDSRSQTRSGTFWPFWSLMRQLMEQARAPRIIALENVFGALTSNGGGDFAAIAGSFSEAGYCFGALVVDARLFLPQSRPRVFIIGVHPDLKIPPELCGEPSPMWHPQAMRDAWARMPSKTRQGWIWWNLPSPPAMSARFADLIQEVPEGCEWHSPQETARLIGMMNPLHLGKVEAAKKAGRRVVGGVYKRTRIENGVKMQRAEVRFDELAGCLRTPGGGSSRQSIILVEGARVRSRLLSPREAARLMGLPDTYLLPSKYNEAYHLAGDGVAVPVVRWLAAQLFEPILASNAFVAAAAE</sequence>
<dbReference type="PROSITE" id="PS51679">
    <property type="entry name" value="SAM_MT_C5"/>
    <property type="match status" value="1"/>
</dbReference>
<dbReference type="Pfam" id="PF00145">
    <property type="entry name" value="DNA_methylase"/>
    <property type="match status" value="1"/>
</dbReference>
<keyword evidence="4 7" id="KW-0949">S-adenosyl-L-methionine</keyword>
<dbReference type="NCBIfam" id="TIGR00675">
    <property type="entry name" value="dcm"/>
    <property type="match status" value="1"/>
</dbReference>
<keyword evidence="3 7" id="KW-0808">Transferase</keyword>
<evidence type="ECO:0000256" key="3">
    <source>
        <dbReference type="ARBA" id="ARBA00022679"/>
    </source>
</evidence>
<evidence type="ECO:0000256" key="2">
    <source>
        <dbReference type="ARBA" id="ARBA00022603"/>
    </source>
</evidence>
<dbReference type="PANTHER" id="PTHR46098:SF1">
    <property type="entry name" value="TRNA (CYTOSINE(38)-C(5))-METHYLTRANSFERASE"/>
    <property type="match status" value="1"/>
</dbReference>
<protein>
    <recommendedName>
        <fullName evidence="1">DNA (cytosine-5-)-methyltransferase</fullName>
        <ecNumber evidence="1">2.1.1.37</ecNumber>
    </recommendedName>
</protein>
<dbReference type="GO" id="GO:0003886">
    <property type="term" value="F:DNA (cytosine-5-)-methyltransferase activity"/>
    <property type="evidence" value="ECO:0007669"/>
    <property type="project" value="UniProtKB-EC"/>
</dbReference>
<accession>A0A7W9ZCG0</accession>
<evidence type="ECO:0000313" key="10">
    <source>
        <dbReference type="Proteomes" id="UP000544872"/>
    </source>
</evidence>
<name>A0A7W9ZCG0_NOVIT</name>
<comment type="catalytic activity">
    <reaction evidence="6">
        <text>a 2'-deoxycytidine in DNA + S-adenosyl-L-methionine = a 5-methyl-2'-deoxycytidine in DNA + S-adenosyl-L-homocysteine + H(+)</text>
        <dbReference type="Rhea" id="RHEA:13681"/>
        <dbReference type="Rhea" id="RHEA-COMP:11369"/>
        <dbReference type="Rhea" id="RHEA-COMP:11370"/>
        <dbReference type="ChEBI" id="CHEBI:15378"/>
        <dbReference type="ChEBI" id="CHEBI:57856"/>
        <dbReference type="ChEBI" id="CHEBI:59789"/>
        <dbReference type="ChEBI" id="CHEBI:85452"/>
        <dbReference type="ChEBI" id="CHEBI:85454"/>
        <dbReference type="EC" id="2.1.1.37"/>
    </reaction>
</comment>
<dbReference type="EC" id="2.1.1.37" evidence="1"/>
<dbReference type="Gene3D" id="3.40.50.150">
    <property type="entry name" value="Vaccinia Virus protein VP39"/>
    <property type="match status" value="1"/>
</dbReference>
<dbReference type="Proteomes" id="UP000544872">
    <property type="component" value="Unassembled WGS sequence"/>
</dbReference>
<evidence type="ECO:0000256" key="6">
    <source>
        <dbReference type="ARBA" id="ARBA00047422"/>
    </source>
</evidence>
<dbReference type="InterPro" id="IPR001525">
    <property type="entry name" value="C5_MeTfrase"/>
</dbReference>
<organism evidence="9 10">
    <name type="scientific">Novispirillum itersonii</name>
    <name type="common">Aquaspirillum itersonii</name>
    <dbReference type="NCBI Taxonomy" id="189"/>
    <lineage>
        <taxon>Bacteria</taxon>
        <taxon>Pseudomonadati</taxon>
        <taxon>Pseudomonadota</taxon>
        <taxon>Alphaproteobacteria</taxon>
        <taxon>Rhodospirillales</taxon>
        <taxon>Novispirillaceae</taxon>
        <taxon>Novispirillum</taxon>
    </lineage>
</organism>
<dbReference type="GO" id="GO:0032259">
    <property type="term" value="P:methylation"/>
    <property type="evidence" value="ECO:0007669"/>
    <property type="project" value="UniProtKB-KW"/>
</dbReference>
<reference evidence="9 10" key="1">
    <citation type="submission" date="2020-08" db="EMBL/GenBank/DDBJ databases">
        <title>Genomic Encyclopedia of Type Strains, Phase IV (KMG-IV): sequencing the most valuable type-strain genomes for metagenomic binning, comparative biology and taxonomic classification.</title>
        <authorList>
            <person name="Goeker M."/>
        </authorList>
    </citation>
    <scope>NUCLEOTIDE SEQUENCE [LARGE SCALE GENOMIC DNA]</scope>
    <source>
        <strain evidence="9 10">DSM 11590</strain>
    </source>
</reference>
<gene>
    <name evidence="9" type="ORF">FHS48_000081</name>
</gene>
<keyword evidence="10" id="KW-1185">Reference proteome</keyword>
<dbReference type="InterPro" id="IPR029063">
    <property type="entry name" value="SAM-dependent_MTases_sf"/>
</dbReference>
<proteinExistence type="inferred from homology"/>
<dbReference type="EMBL" id="JACIIX010000001">
    <property type="protein sequence ID" value="MBB6208700.1"/>
    <property type="molecule type" value="Genomic_DNA"/>
</dbReference>
<keyword evidence="5" id="KW-0680">Restriction system</keyword>
<dbReference type="SUPFAM" id="SSF53335">
    <property type="entry name" value="S-adenosyl-L-methionine-dependent methyltransferases"/>
    <property type="match status" value="1"/>
</dbReference>
<dbReference type="GO" id="GO:0009307">
    <property type="term" value="P:DNA restriction-modification system"/>
    <property type="evidence" value="ECO:0007669"/>
    <property type="project" value="UniProtKB-KW"/>
</dbReference>
<comment type="similarity">
    <text evidence="7 8">Belongs to the class I-like SAM-binding methyltransferase superfamily. C5-methyltransferase family.</text>
</comment>
<evidence type="ECO:0000313" key="9">
    <source>
        <dbReference type="EMBL" id="MBB6208700.1"/>
    </source>
</evidence>
<dbReference type="RefSeq" id="WP_184259916.1">
    <property type="nucleotide sequence ID" value="NZ_JACIIX010000001.1"/>
</dbReference>
<dbReference type="InterPro" id="IPR050750">
    <property type="entry name" value="C5-MTase"/>
</dbReference>
<keyword evidence="2 7" id="KW-0489">Methyltransferase</keyword>
<comment type="caution">
    <text evidence="9">The sequence shown here is derived from an EMBL/GenBank/DDBJ whole genome shotgun (WGS) entry which is preliminary data.</text>
</comment>
<evidence type="ECO:0000256" key="4">
    <source>
        <dbReference type="ARBA" id="ARBA00022691"/>
    </source>
</evidence>
<dbReference type="AlphaFoldDB" id="A0A7W9ZCG0"/>
<evidence type="ECO:0000256" key="1">
    <source>
        <dbReference type="ARBA" id="ARBA00011975"/>
    </source>
</evidence>
<dbReference type="Gene3D" id="3.90.120.10">
    <property type="entry name" value="DNA Methylase, subunit A, domain 2"/>
    <property type="match status" value="1"/>
</dbReference>
<feature type="active site" evidence="7">
    <location>
        <position position="74"/>
    </location>
</feature>
<dbReference type="PANTHER" id="PTHR46098">
    <property type="entry name" value="TRNA (CYTOSINE(38)-C(5))-METHYLTRANSFERASE"/>
    <property type="match status" value="1"/>
</dbReference>
<evidence type="ECO:0000256" key="8">
    <source>
        <dbReference type="RuleBase" id="RU000416"/>
    </source>
</evidence>